<protein>
    <recommendedName>
        <fullName evidence="3">Reverse transcriptase domain-containing protein</fullName>
    </recommendedName>
</protein>
<dbReference type="InterPro" id="IPR052343">
    <property type="entry name" value="Retrotransposon-Effector_Assoc"/>
</dbReference>
<name>A0AAF1A305_SOLVR</name>
<evidence type="ECO:0000313" key="1">
    <source>
        <dbReference type="EMBL" id="WMV58354.1"/>
    </source>
</evidence>
<keyword evidence="2" id="KW-1185">Reference proteome</keyword>
<proteinExistence type="predicted"/>
<dbReference type="PANTHER" id="PTHR46890:SF48">
    <property type="entry name" value="RNA-DIRECTED DNA POLYMERASE"/>
    <property type="match status" value="1"/>
</dbReference>
<evidence type="ECO:0008006" key="3">
    <source>
        <dbReference type="Google" id="ProtNLM"/>
    </source>
</evidence>
<reference evidence="1" key="1">
    <citation type="submission" date="2023-08" db="EMBL/GenBank/DDBJ databases">
        <title>A de novo genome assembly of Solanum verrucosum Schlechtendal, a Mexican diploid species geographically isolated from the other diploid A-genome species in potato relatives.</title>
        <authorList>
            <person name="Hosaka K."/>
        </authorList>
    </citation>
    <scope>NUCLEOTIDE SEQUENCE</scope>
    <source>
        <tissue evidence="1">Young leaves</tissue>
    </source>
</reference>
<accession>A0AAF1A305</accession>
<dbReference type="PANTHER" id="PTHR46890">
    <property type="entry name" value="NON-LTR RETROLELEMENT REVERSE TRANSCRIPTASE-LIKE PROTEIN-RELATED"/>
    <property type="match status" value="1"/>
</dbReference>
<organism evidence="1 2">
    <name type="scientific">Solanum verrucosum</name>
    <dbReference type="NCBI Taxonomy" id="315347"/>
    <lineage>
        <taxon>Eukaryota</taxon>
        <taxon>Viridiplantae</taxon>
        <taxon>Streptophyta</taxon>
        <taxon>Embryophyta</taxon>
        <taxon>Tracheophyta</taxon>
        <taxon>Spermatophyta</taxon>
        <taxon>Magnoliopsida</taxon>
        <taxon>eudicotyledons</taxon>
        <taxon>Gunneridae</taxon>
        <taxon>Pentapetalae</taxon>
        <taxon>asterids</taxon>
        <taxon>lamiids</taxon>
        <taxon>Solanales</taxon>
        <taxon>Solanaceae</taxon>
        <taxon>Solanoideae</taxon>
        <taxon>Solaneae</taxon>
        <taxon>Solanum</taxon>
    </lineage>
</organism>
<gene>
    <name evidence="1" type="ORF">MTR67_051739</name>
</gene>
<dbReference type="AlphaFoldDB" id="A0AAF1A305"/>
<dbReference type="EMBL" id="CP133623">
    <property type="protein sequence ID" value="WMV58354.1"/>
    <property type="molecule type" value="Genomic_DNA"/>
</dbReference>
<evidence type="ECO:0000313" key="2">
    <source>
        <dbReference type="Proteomes" id="UP001234989"/>
    </source>
</evidence>
<dbReference type="Proteomes" id="UP001234989">
    <property type="component" value="Chromosome 12"/>
</dbReference>
<sequence>MEGMNKDKTLGIDGFLVEFLLQHWSTIKDDVINVVKEFCSTRKLLKVVSGTCLTLMPKFATPTQVKNYRPMACRSTVYKIITKVLTNRIKPVIGKIVSPSQSASIEGRSIIDNILFSHEVLKWYSRKGMPSRCTTKLI</sequence>